<organism evidence="1 2">
    <name type="scientific">Arthrobotrys flagrans</name>
    <name type="common">Nematode-trapping fungus</name>
    <name type="synonym">Trichothecium flagrans</name>
    <dbReference type="NCBI Taxonomy" id="97331"/>
    <lineage>
        <taxon>Eukaryota</taxon>
        <taxon>Fungi</taxon>
        <taxon>Dikarya</taxon>
        <taxon>Ascomycota</taxon>
        <taxon>Pezizomycotina</taxon>
        <taxon>Orbiliomycetes</taxon>
        <taxon>Orbiliales</taxon>
        <taxon>Orbiliaceae</taxon>
        <taxon>Arthrobotrys</taxon>
    </lineage>
</organism>
<name>A0A436ZTN6_ARTFL</name>
<protein>
    <submittedName>
        <fullName evidence="1">Uncharacterized protein</fullName>
    </submittedName>
</protein>
<dbReference type="AlphaFoldDB" id="A0A436ZTN6"/>
<dbReference type="RefSeq" id="XP_067487843.1">
    <property type="nucleotide sequence ID" value="XM_067636202.1"/>
</dbReference>
<reference evidence="1 2" key="1">
    <citation type="submission" date="2019-01" db="EMBL/GenBank/DDBJ databases">
        <title>Intercellular communication is required for trap formation in the nematode-trapping fungus Duddingtonia flagrans.</title>
        <authorList>
            <person name="Youssar L."/>
            <person name="Wernet V."/>
            <person name="Hensel N."/>
            <person name="Hildebrandt H.-G."/>
            <person name="Fischer R."/>
        </authorList>
    </citation>
    <scope>NUCLEOTIDE SEQUENCE [LARGE SCALE GENOMIC DNA]</scope>
    <source>
        <strain evidence="1 2">CBS H-5679</strain>
    </source>
</reference>
<dbReference type="Proteomes" id="UP000283090">
    <property type="component" value="Unassembled WGS sequence"/>
</dbReference>
<dbReference type="EMBL" id="SAEB01000009">
    <property type="protein sequence ID" value="RVD82299.1"/>
    <property type="molecule type" value="Genomic_DNA"/>
</dbReference>
<dbReference type="GeneID" id="93589040"/>
<dbReference type="OrthoDB" id="5339917at2759"/>
<evidence type="ECO:0000313" key="2">
    <source>
        <dbReference type="Proteomes" id="UP000283090"/>
    </source>
</evidence>
<sequence length="109" mass="12222">MPLPDADKKLAAIKKLSELSYNSKKAGSNEDRGWNGVTKYISNARDILKVLGPDYDEAVALGVVRGINRGELKETIAAIMWDKEWKLETVIKILKAVIQKEIWEPTVLN</sequence>
<dbReference type="VEuPathDB" id="FungiDB:DFL_006729"/>
<keyword evidence="2" id="KW-1185">Reference proteome</keyword>
<evidence type="ECO:0000313" key="1">
    <source>
        <dbReference type="EMBL" id="RVD82299.1"/>
    </source>
</evidence>
<accession>A0A436ZTN6</accession>
<proteinExistence type="predicted"/>
<comment type="caution">
    <text evidence="1">The sequence shown here is derived from an EMBL/GenBank/DDBJ whole genome shotgun (WGS) entry which is preliminary data.</text>
</comment>
<gene>
    <name evidence="1" type="ORF">DFL_006729</name>
</gene>